<dbReference type="Gene3D" id="3.30.1360.70">
    <property type="entry name" value="Arginyl tRNA synthetase N-terminal domain"/>
    <property type="match status" value="1"/>
</dbReference>
<dbReference type="Gene3D" id="3.40.50.620">
    <property type="entry name" value="HUPs"/>
    <property type="match status" value="1"/>
</dbReference>
<keyword evidence="3 11" id="KW-0436">Ligase</keyword>
<evidence type="ECO:0000259" key="9">
    <source>
        <dbReference type="SMART" id="SM00836"/>
    </source>
</evidence>
<organism evidence="11">
    <name type="scientific">bioreactor metagenome</name>
    <dbReference type="NCBI Taxonomy" id="1076179"/>
    <lineage>
        <taxon>unclassified sequences</taxon>
        <taxon>metagenomes</taxon>
        <taxon>ecological metagenomes</taxon>
    </lineage>
</organism>
<accession>A0A644UAD3</accession>
<name>A0A644UAD3_9ZZZZ</name>
<dbReference type="SMART" id="SM00836">
    <property type="entry name" value="DALR_1"/>
    <property type="match status" value="1"/>
</dbReference>
<evidence type="ECO:0000256" key="3">
    <source>
        <dbReference type="ARBA" id="ARBA00022598"/>
    </source>
</evidence>
<evidence type="ECO:0000256" key="5">
    <source>
        <dbReference type="ARBA" id="ARBA00022840"/>
    </source>
</evidence>
<comment type="caution">
    <text evidence="11">The sequence shown here is derived from an EMBL/GenBank/DDBJ whole genome shotgun (WGS) entry which is preliminary data.</text>
</comment>
<evidence type="ECO:0000256" key="4">
    <source>
        <dbReference type="ARBA" id="ARBA00022741"/>
    </source>
</evidence>
<keyword evidence="4" id="KW-0547">Nucleotide-binding</keyword>
<dbReference type="InterPro" id="IPR036695">
    <property type="entry name" value="Arg-tRNA-synth_N_sf"/>
</dbReference>
<dbReference type="AlphaFoldDB" id="A0A644UAD3"/>
<dbReference type="SUPFAM" id="SSF52374">
    <property type="entry name" value="Nucleotidylyl transferase"/>
    <property type="match status" value="1"/>
</dbReference>
<keyword evidence="7" id="KW-0030">Aminoacyl-tRNA synthetase</keyword>
<dbReference type="SMART" id="SM01016">
    <property type="entry name" value="Arg_tRNA_synt_N"/>
    <property type="match status" value="1"/>
</dbReference>
<sequence length="587" mass="67363">MTLLENIKKELEKTIISLVLIKEGDLLNFDVSFIEEVNSKFGDVSTNLAMILSKESGEDTKNIASKIKENLEKNEDFLKIVKEIEIAQNGFINFFLKEEFLVEEIARVASLDFINTKFTDKKVLVEHSSPNLFKPFHVGHLMNNIIGDSLVKMMKASKADLRVMSFPSDISIGIAKAIFILKNKEGWSFFNEDIIKTLGEAYAEGVRFYEENIPRREEIKKIARNLFERNEETEDYRIYSKAREVNIEYFERIVGILGTKFDNLIYESEAGLRGEEIVKSHVNKEAGKEIFEIGEEGAIVFDTKRRKNKETEETIKSVFINSEGYPTYEAKDLGLLDLKYRYFPFDYNFFVTDNEQVPHFETVLEAAKELSGDWEKIVERSKHVPHGRLNLKGERMSSRLGNVPTVEEVLETVNKKAKERISEKTSDISEKEKESLIKNISLSALKIAILKSRPGLNIDFDFETSFSFDGATGPYLLYTYARANSLLEKVENVEESKIVISENNFPLVKKIIQFEAVSKKGIEELAPQSIVKYLFELSQAFNTFYAKEKIITEDKETTDSNISLVKDFVKVFKFALNMIGIEEVSRM</sequence>
<proteinExistence type="inferred from homology"/>
<dbReference type="GO" id="GO:0004814">
    <property type="term" value="F:arginine-tRNA ligase activity"/>
    <property type="evidence" value="ECO:0007669"/>
    <property type="project" value="UniProtKB-EC"/>
</dbReference>
<dbReference type="SUPFAM" id="SSF47323">
    <property type="entry name" value="Anticodon-binding domain of a subclass of class I aminoacyl-tRNA synthetases"/>
    <property type="match status" value="1"/>
</dbReference>
<feature type="domain" description="Arginyl tRNA synthetase N-terminal" evidence="10">
    <location>
        <begin position="5"/>
        <end position="96"/>
    </location>
</feature>
<dbReference type="SUPFAM" id="SSF55190">
    <property type="entry name" value="Arginyl-tRNA synthetase (ArgRS), N-terminal 'additional' domain"/>
    <property type="match status" value="1"/>
</dbReference>
<evidence type="ECO:0000256" key="7">
    <source>
        <dbReference type="ARBA" id="ARBA00023146"/>
    </source>
</evidence>
<dbReference type="InterPro" id="IPR001278">
    <property type="entry name" value="Arg-tRNA-ligase"/>
</dbReference>
<comment type="catalytic activity">
    <reaction evidence="8">
        <text>tRNA(Arg) + L-arginine + ATP = L-arginyl-tRNA(Arg) + AMP + diphosphate</text>
        <dbReference type="Rhea" id="RHEA:20301"/>
        <dbReference type="Rhea" id="RHEA-COMP:9658"/>
        <dbReference type="Rhea" id="RHEA-COMP:9673"/>
        <dbReference type="ChEBI" id="CHEBI:30616"/>
        <dbReference type="ChEBI" id="CHEBI:32682"/>
        <dbReference type="ChEBI" id="CHEBI:33019"/>
        <dbReference type="ChEBI" id="CHEBI:78442"/>
        <dbReference type="ChEBI" id="CHEBI:78513"/>
        <dbReference type="ChEBI" id="CHEBI:456215"/>
        <dbReference type="EC" id="6.1.1.19"/>
    </reaction>
</comment>
<dbReference type="PANTHER" id="PTHR11956:SF5">
    <property type="entry name" value="ARGININE--TRNA LIGASE, CYTOPLASMIC"/>
    <property type="match status" value="1"/>
</dbReference>
<evidence type="ECO:0000259" key="10">
    <source>
        <dbReference type="SMART" id="SM01016"/>
    </source>
</evidence>
<dbReference type="InterPro" id="IPR009080">
    <property type="entry name" value="tRNAsynth_Ia_anticodon-bd"/>
</dbReference>
<gene>
    <name evidence="11" type="primary">argS_9</name>
    <name evidence="11" type="ORF">SDC9_21655</name>
</gene>
<dbReference type="Pfam" id="PF03485">
    <property type="entry name" value="Arg_tRNA_synt_N"/>
    <property type="match status" value="1"/>
</dbReference>
<dbReference type="PANTHER" id="PTHR11956">
    <property type="entry name" value="ARGINYL-TRNA SYNTHETASE"/>
    <property type="match status" value="1"/>
</dbReference>
<dbReference type="NCBIfam" id="TIGR00456">
    <property type="entry name" value="argS"/>
    <property type="match status" value="1"/>
</dbReference>
<dbReference type="Pfam" id="PF05746">
    <property type="entry name" value="DALR_1"/>
    <property type="match status" value="1"/>
</dbReference>
<keyword evidence="5" id="KW-0067">ATP-binding</keyword>
<dbReference type="GO" id="GO:0005524">
    <property type="term" value="F:ATP binding"/>
    <property type="evidence" value="ECO:0007669"/>
    <property type="project" value="UniProtKB-KW"/>
</dbReference>
<dbReference type="EMBL" id="VSSQ01000092">
    <property type="protein sequence ID" value="MPL75824.1"/>
    <property type="molecule type" value="Genomic_DNA"/>
</dbReference>
<evidence type="ECO:0000256" key="8">
    <source>
        <dbReference type="ARBA" id="ARBA00049339"/>
    </source>
</evidence>
<evidence type="ECO:0000256" key="1">
    <source>
        <dbReference type="ARBA" id="ARBA00005594"/>
    </source>
</evidence>
<evidence type="ECO:0000313" key="11">
    <source>
        <dbReference type="EMBL" id="MPL75824.1"/>
    </source>
</evidence>
<evidence type="ECO:0000256" key="2">
    <source>
        <dbReference type="ARBA" id="ARBA00012837"/>
    </source>
</evidence>
<comment type="similarity">
    <text evidence="1">Belongs to the class-I aminoacyl-tRNA synthetase family.</text>
</comment>
<feature type="domain" description="DALR anticodon binding" evidence="9">
    <location>
        <begin position="476"/>
        <end position="587"/>
    </location>
</feature>
<dbReference type="Pfam" id="PF00750">
    <property type="entry name" value="tRNA-synt_1d"/>
    <property type="match status" value="1"/>
</dbReference>
<dbReference type="PRINTS" id="PR01038">
    <property type="entry name" value="TRNASYNTHARG"/>
</dbReference>
<keyword evidence="6" id="KW-0648">Protein biosynthesis</keyword>
<dbReference type="GO" id="GO:0006420">
    <property type="term" value="P:arginyl-tRNA aminoacylation"/>
    <property type="evidence" value="ECO:0007669"/>
    <property type="project" value="InterPro"/>
</dbReference>
<dbReference type="InterPro" id="IPR008909">
    <property type="entry name" value="DALR_anticod-bd"/>
</dbReference>
<reference evidence="11" key="1">
    <citation type="submission" date="2019-08" db="EMBL/GenBank/DDBJ databases">
        <authorList>
            <person name="Kucharzyk K."/>
            <person name="Murdoch R.W."/>
            <person name="Higgins S."/>
            <person name="Loffler F."/>
        </authorList>
    </citation>
    <scope>NUCLEOTIDE SEQUENCE</scope>
</reference>
<dbReference type="EC" id="6.1.1.19" evidence="2"/>
<dbReference type="InterPro" id="IPR014729">
    <property type="entry name" value="Rossmann-like_a/b/a_fold"/>
</dbReference>
<dbReference type="GO" id="GO:0005737">
    <property type="term" value="C:cytoplasm"/>
    <property type="evidence" value="ECO:0007669"/>
    <property type="project" value="InterPro"/>
</dbReference>
<protein>
    <recommendedName>
        <fullName evidence="2">arginine--tRNA ligase</fullName>
        <ecNumber evidence="2">6.1.1.19</ecNumber>
    </recommendedName>
</protein>
<dbReference type="Gene3D" id="1.10.730.10">
    <property type="entry name" value="Isoleucyl-tRNA Synthetase, Domain 1"/>
    <property type="match status" value="1"/>
</dbReference>
<dbReference type="InterPro" id="IPR005148">
    <property type="entry name" value="Arg-tRNA-synth_N"/>
</dbReference>
<dbReference type="InterPro" id="IPR035684">
    <property type="entry name" value="ArgRS_core"/>
</dbReference>
<evidence type="ECO:0000256" key="6">
    <source>
        <dbReference type="ARBA" id="ARBA00022917"/>
    </source>
</evidence>